<dbReference type="InterPro" id="IPR007627">
    <property type="entry name" value="RNA_pol_sigma70_r2"/>
</dbReference>
<dbReference type="SUPFAM" id="SSF88946">
    <property type="entry name" value="Sigma2 domain of RNA polymerase sigma factors"/>
    <property type="match status" value="1"/>
</dbReference>
<evidence type="ECO:0000256" key="1">
    <source>
        <dbReference type="ARBA" id="ARBA00010641"/>
    </source>
</evidence>
<keyword evidence="9" id="KW-1185">Reference proteome</keyword>
<dbReference type="InterPro" id="IPR014284">
    <property type="entry name" value="RNA_pol_sigma-70_dom"/>
</dbReference>
<dbReference type="InterPro" id="IPR013324">
    <property type="entry name" value="RNA_pol_sigma_r3/r4-like"/>
</dbReference>
<evidence type="ECO:0000256" key="4">
    <source>
        <dbReference type="ARBA" id="ARBA00023163"/>
    </source>
</evidence>
<protein>
    <submittedName>
        <fullName evidence="8">RNA polymerase sigma-70 factor (ECF subfamily)</fullName>
    </submittedName>
</protein>
<dbReference type="Proteomes" id="UP001184150">
    <property type="component" value="Unassembled WGS sequence"/>
</dbReference>
<dbReference type="InterPro" id="IPR036388">
    <property type="entry name" value="WH-like_DNA-bd_sf"/>
</dbReference>
<sequence length="201" mass="21710">MRSIDGDSHAPPPELPQGAASCRAEELEAATSAGEMAALRAYLKRRMRDGQDLDDMVQDVYLRVLSTPEADPVANIRGFLRRVASNLLIDRYRRKAARLSEHHTTLDEHIVDDGALAPERIASGRQELALLGDALEAIGPVARDAFLLVRVEGLSHKEAAQRLGITPKAVSHHVERTLARMAGRLALGEGSGRGSGGRAAR</sequence>
<name>A0ABU1MM91_9SPHN</name>
<dbReference type="NCBIfam" id="TIGR02937">
    <property type="entry name" value="sigma70-ECF"/>
    <property type="match status" value="1"/>
</dbReference>
<dbReference type="RefSeq" id="WP_171796878.1">
    <property type="nucleotide sequence ID" value="NZ_JAVDRD010000004.1"/>
</dbReference>
<dbReference type="PANTHER" id="PTHR43133:SF63">
    <property type="entry name" value="RNA POLYMERASE SIGMA FACTOR FECI-RELATED"/>
    <property type="match status" value="1"/>
</dbReference>
<comment type="caution">
    <text evidence="8">The sequence shown here is derived from an EMBL/GenBank/DDBJ whole genome shotgun (WGS) entry which is preliminary data.</text>
</comment>
<dbReference type="Pfam" id="PF08281">
    <property type="entry name" value="Sigma70_r4_2"/>
    <property type="match status" value="1"/>
</dbReference>
<comment type="similarity">
    <text evidence="1">Belongs to the sigma-70 factor family. ECF subfamily.</text>
</comment>
<dbReference type="EMBL" id="JAVDRD010000004">
    <property type="protein sequence ID" value="MDR6511142.1"/>
    <property type="molecule type" value="Genomic_DNA"/>
</dbReference>
<feature type="domain" description="RNA polymerase sigma-70 region 2" evidence="6">
    <location>
        <begin position="38"/>
        <end position="96"/>
    </location>
</feature>
<evidence type="ECO:0000313" key="8">
    <source>
        <dbReference type="EMBL" id="MDR6511142.1"/>
    </source>
</evidence>
<keyword evidence="2" id="KW-0805">Transcription regulation</keyword>
<dbReference type="Gene3D" id="1.10.1740.10">
    <property type="match status" value="1"/>
</dbReference>
<dbReference type="InterPro" id="IPR013325">
    <property type="entry name" value="RNA_pol_sigma_r2"/>
</dbReference>
<evidence type="ECO:0000313" key="9">
    <source>
        <dbReference type="Proteomes" id="UP001184150"/>
    </source>
</evidence>
<evidence type="ECO:0000256" key="2">
    <source>
        <dbReference type="ARBA" id="ARBA00023015"/>
    </source>
</evidence>
<dbReference type="Gene3D" id="1.10.10.10">
    <property type="entry name" value="Winged helix-like DNA-binding domain superfamily/Winged helix DNA-binding domain"/>
    <property type="match status" value="1"/>
</dbReference>
<feature type="domain" description="RNA polymerase sigma factor 70 region 4 type 2" evidence="7">
    <location>
        <begin position="130"/>
        <end position="181"/>
    </location>
</feature>
<dbReference type="InterPro" id="IPR013249">
    <property type="entry name" value="RNA_pol_sigma70_r4_t2"/>
</dbReference>
<evidence type="ECO:0000256" key="3">
    <source>
        <dbReference type="ARBA" id="ARBA00023082"/>
    </source>
</evidence>
<reference evidence="8 9" key="1">
    <citation type="submission" date="2023-07" db="EMBL/GenBank/DDBJ databases">
        <title>Sorghum-associated microbial communities from plants grown in Nebraska, USA.</title>
        <authorList>
            <person name="Schachtman D."/>
        </authorList>
    </citation>
    <scope>NUCLEOTIDE SEQUENCE [LARGE SCALE GENOMIC DNA]</scope>
    <source>
        <strain evidence="8 9">DS1027</strain>
    </source>
</reference>
<accession>A0ABU1MM91</accession>
<feature type="region of interest" description="Disordered" evidence="5">
    <location>
        <begin position="1"/>
        <end position="27"/>
    </location>
</feature>
<gene>
    <name evidence="8" type="ORF">J2792_002014</name>
</gene>
<evidence type="ECO:0000256" key="5">
    <source>
        <dbReference type="SAM" id="MobiDB-lite"/>
    </source>
</evidence>
<evidence type="ECO:0000259" key="7">
    <source>
        <dbReference type="Pfam" id="PF08281"/>
    </source>
</evidence>
<keyword evidence="4" id="KW-0804">Transcription</keyword>
<dbReference type="InterPro" id="IPR039425">
    <property type="entry name" value="RNA_pol_sigma-70-like"/>
</dbReference>
<dbReference type="Pfam" id="PF04542">
    <property type="entry name" value="Sigma70_r2"/>
    <property type="match status" value="1"/>
</dbReference>
<evidence type="ECO:0000259" key="6">
    <source>
        <dbReference type="Pfam" id="PF04542"/>
    </source>
</evidence>
<dbReference type="SUPFAM" id="SSF88659">
    <property type="entry name" value="Sigma3 and sigma4 domains of RNA polymerase sigma factors"/>
    <property type="match status" value="1"/>
</dbReference>
<organism evidence="8 9">
    <name type="scientific">Novosphingobium capsulatum</name>
    <dbReference type="NCBI Taxonomy" id="13688"/>
    <lineage>
        <taxon>Bacteria</taxon>
        <taxon>Pseudomonadati</taxon>
        <taxon>Pseudomonadota</taxon>
        <taxon>Alphaproteobacteria</taxon>
        <taxon>Sphingomonadales</taxon>
        <taxon>Sphingomonadaceae</taxon>
        <taxon>Novosphingobium</taxon>
    </lineage>
</organism>
<dbReference type="PANTHER" id="PTHR43133">
    <property type="entry name" value="RNA POLYMERASE ECF-TYPE SIGMA FACTO"/>
    <property type="match status" value="1"/>
</dbReference>
<keyword evidence="3" id="KW-0731">Sigma factor</keyword>
<proteinExistence type="inferred from homology"/>